<comment type="similarity">
    <text evidence="2">Belongs to the TatC family.</text>
</comment>
<feature type="transmembrane region" description="Helical" evidence="6">
    <location>
        <begin position="209"/>
        <end position="231"/>
    </location>
</feature>
<reference evidence="7" key="1">
    <citation type="journal article" date="2019" name="Genome Biol. Evol.">
        <title>Tracing the Evolution of the Plastome and Mitogenome in the Chloropicophyceae Uncovered Convergent tRNA Gene Losses and a Variant Plastid Genetic Code.</title>
        <authorList>
            <person name="Turmel M."/>
            <person name="Dos Santos A.L."/>
            <person name="Otis C."/>
            <person name="Sergerie R."/>
            <person name="Lemieux C."/>
        </authorList>
    </citation>
    <scope>NUCLEOTIDE SEQUENCE</scope>
</reference>
<dbReference type="PANTHER" id="PTHR30371">
    <property type="entry name" value="SEC-INDEPENDENT PROTEIN TRANSLOCASE PROTEIN TATC"/>
    <property type="match status" value="1"/>
</dbReference>
<dbReference type="AlphaFoldDB" id="A0A4D6C411"/>
<dbReference type="PANTHER" id="PTHR30371:SF0">
    <property type="entry name" value="SEC-INDEPENDENT PROTEIN TRANSLOCASE PROTEIN TATC, CHLOROPLASTIC-RELATED"/>
    <property type="match status" value="1"/>
</dbReference>
<evidence type="ECO:0000313" key="7">
    <source>
        <dbReference type="EMBL" id="QBX98486.1"/>
    </source>
</evidence>
<proteinExistence type="inferred from homology"/>
<geneLocation type="mitochondrion" evidence="7"/>
<evidence type="ECO:0000256" key="4">
    <source>
        <dbReference type="ARBA" id="ARBA00022989"/>
    </source>
</evidence>
<dbReference type="PRINTS" id="PR01840">
    <property type="entry name" value="TATCFAMILY"/>
</dbReference>
<dbReference type="GO" id="GO:0033281">
    <property type="term" value="C:TAT protein transport complex"/>
    <property type="evidence" value="ECO:0007669"/>
    <property type="project" value="TreeGrafter"/>
</dbReference>
<keyword evidence="3 6" id="KW-0812">Transmembrane</keyword>
<sequence>MYVTLTTHLNEIKYRLAYTLLSYIITFAVIYNYSNAYIKLLVYPMYNLGQSNMIYTHISEAFMTHMYTSVYISFGIWITYLSYQILCFILPGTTTSEASKYKYTLCFFIVYSFLAVYCGYKVIPYVLQFFMLYGVQEGIVTISLEARILPYMYTSMYIVILTYVAFISPLIGYSLGDLIRSPKTLVYSRPYIWCGSLLFGALISPPDLVSQLMLAIVFSLMYESFMFGCILKHSYINSKLSPKPLIWWNW</sequence>
<feature type="transmembrane region" description="Helical" evidence="6">
    <location>
        <begin position="103"/>
        <end position="123"/>
    </location>
</feature>
<comment type="subcellular location">
    <subcellularLocation>
        <location evidence="1">Membrane</location>
        <topology evidence="1">Multi-pass membrane protein</topology>
    </subcellularLocation>
</comment>
<keyword evidence="5 6" id="KW-0472">Membrane</keyword>
<dbReference type="Pfam" id="PF00902">
    <property type="entry name" value="TatC"/>
    <property type="match status" value="1"/>
</dbReference>
<gene>
    <name evidence="7" type="primary">mttB</name>
</gene>
<feature type="transmembrane region" description="Helical" evidence="6">
    <location>
        <begin position="185"/>
        <end position="203"/>
    </location>
</feature>
<evidence type="ECO:0000256" key="3">
    <source>
        <dbReference type="ARBA" id="ARBA00022692"/>
    </source>
</evidence>
<name>A0A4D6C411_9CHLO</name>
<feature type="transmembrane region" description="Helical" evidence="6">
    <location>
        <begin position="70"/>
        <end position="91"/>
    </location>
</feature>
<evidence type="ECO:0000256" key="2">
    <source>
        <dbReference type="ARBA" id="ARBA00008882"/>
    </source>
</evidence>
<dbReference type="GO" id="GO:0043953">
    <property type="term" value="P:protein transport by the Tat complex"/>
    <property type="evidence" value="ECO:0007669"/>
    <property type="project" value="TreeGrafter"/>
</dbReference>
<feature type="transmembrane region" description="Helical" evidence="6">
    <location>
        <begin position="151"/>
        <end position="173"/>
    </location>
</feature>
<keyword evidence="4 6" id="KW-1133">Transmembrane helix</keyword>
<evidence type="ECO:0000256" key="5">
    <source>
        <dbReference type="ARBA" id="ARBA00023136"/>
    </source>
</evidence>
<organism evidence="7">
    <name type="scientific">Chloroparvula sp. RCC696</name>
    <dbReference type="NCBI Taxonomy" id="2565275"/>
    <lineage>
        <taxon>Eukaryota</taxon>
        <taxon>Viridiplantae</taxon>
        <taxon>Chlorophyta</taxon>
        <taxon>Chloropicophyceae</taxon>
        <taxon>Chloropicales</taxon>
        <taxon>Chloropicaceae</taxon>
        <taxon>Chloroparvula</taxon>
    </lineage>
</organism>
<dbReference type="InterPro" id="IPR002033">
    <property type="entry name" value="TatC"/>
</dbReference>
<dbReference type="EMBL" id="MK085999">
    <property type="protein sequence ID" value="QBX98486.1"/>
    <property type="molecule type" value="Genomic_DNA"/>
</dbReference>
<accession>A0A4D6C411</accession>
<keyword evidence="7" id="KW-0496">Mitochondrion</keyword>
<evidence type="ECO:0000256" key="6">
    <source>
        <dbReference type="SAM" id="Phobius"/>
    </source>
</evidence>
<protein>
    <submittedName>
        <fullName evidence="7">SecY-independent transporter protein</fullName>
    </submittedName>
</protein>
<evidence type="ECO:0000256" key="1">
    <source>
        <dbReference type="ARBA" id="ARBA00004141"/>
    </source>
</evidence>
<feature type="transmembrane region" description="Helical" evidence="6">
    <location>
        <begin position="12"/>
        <end position="33"/>
    </location>
</feature>
<dbReference type="GO" id="GO:0065002">
    <property type="term" value="P:intracellular protein transmembrane transport"/>
    <property type="evidence" value="ECO:0007669"/>
    <property type="project" value="TreeGrafter"/>
</dbReference>
<dbReference type="GO" id="GO:0009977">
    <property type="term" value="F:proton motive force dependent protein transmembrane transporter activity"/>
    <property type="evidence" value="ECO:0007669"/>
    <property type="project" value="TreeGrafter"/>
</dbReference>